<dbReference type="STRING" id="246199.CUS_5954"/>
<keyword evidence="2" id="KW-1185">Reference proteome</keyword>
<evidence type="ECO:0000313" key="2">
    <source>
        <dbReference type="Proteomes" id="UP000004259"/>
    </source>
</evidence>
<evidence type="ECO:0000313" key="1">
    <source>
        <dbReference type="EMBL" id="EGC02351.1"/>
    </source>
</evidence>
<dbReference type="AlphaFoldDB" id="E9SEC4"/>
<dbReference type="OrthoDB" id="1818421at2"/>
<name>E9SEC4_RUMAL</name>
<comment type="caution">
    <text evidence="1">The sequence shown here is derived from an EMBL/GenBank/DDBJ whole genome shotgun (WGS) entry which is preliminary data.</text>
</comment>
<proteinExistence type="predicted"/>
<dbReference type="RefSeq" id="WP_002850996.1">
    <property type="nucleotide sequence ID" value="NZ_ADKM02000095.1"/>
</dbReference>
<protein>
    <submittedName>
        <fullName evidence="1">Uncharacterized protein</fullName>
    </submittedName>
</protein>
<organism evidence="1 2">
    <name type="scientific">Ruminococcus albus 8</name>
    <dbReference type="NCBI Taxonomy" id="246199"/>
    <lineage>
        <taxon>Bacteria</taxon>
        <taxon>Bacillati</taxon>
        <taxon>Bacillota</taxon>
        <taxon>Clostridia</taxon>
        <taxon>Eubacteriales</taxon>
        <taxon>Oscillospiraceae</taxon>
        <taxon>Ruminococcus</taxon>
    </lineage>
</organism>
<dbReference type="Proteomes" id="UP000004259">
    <property type="component" value="Unassembled WGS sequence"/>
</dbReference>
<reference evidence="1 2" key="1">
    <citation type="submission" date="2011-02" db="EMBL/GenBank/DDBJ databases">
        <authorList>
            <person name="Nelson K.E."/>
            <person name="Sutton G."/>
            <person name="Torralba M."/>
            <person name="Durkin S."/>
            <person name="Harkins D."/>
            <person name="Montgomery R."/>
            <person name="Ziemer C."/>
            <person name="Klaassens E."/>
            <person name="Ocuiv P."/>
            <person name="Morrison M."/>
        </authorList>
    </citation>
    <scope>NUCLEOTIDE SEQUENCE [LARGE SCALE GENOMIC DNA]</scope>
    <source>
        <strain evidence="1 2">8</strain>
    </source>
</reference>
<dbReference type="EMBL" id="ADKM02000095">
    <property type="protein sequence ID" value="EGC02351.1"/>
    <property type="molecule type" value="Genomic_DNA"/>
</dbReference>
<gene>
    <name evidence="1" type="ORF">CUS_5954</name>
</gene>
<sequence>MEKTFYIPLKYKAGDYLAAELPKQGECLVIEQTKFDYLIYLLPVYGTEVRRYSVKTEDAEKTMRVRYNDEGDIVLVDVMSGKYRCPVYFNIADDDSAKAVIYHFCSLEGERLCESILERSAKVSRIFIEKFYDGESVDFSVKTASPEEVAAVRAVGGDSAADNSGEYSNEYRISCDCDTWSTMLVCCPPETRADMFGFGSFIMQRAIEENAIPKLNKAADFRFILNEYD</sequence>
<accession>E9SEC4</accession>